<dbReference type="AlphaFoldDB" id="A0A2N9B9V1"/>
<keyword evidence="1" id="KW-0472">Membrane</keyword>
<feature type="transmembrane region" description="Helical" evidence="1">
    <location>
        <begin position="231"/>
        <end position="252"/>
    </location>
</feature>
<keyword evidence="3" id="KW-1185">Reference proteome</keyword>
<feature type="transmembrane region" description="Helical" evidence="1">
    <location>
        <begin position="46"/>
        <end position="69"/>
    </location>
</feature>
<proteinExistence type="predicted"/>
<evidence type="ECO:0000256" key="1">
    <source>
        <dbReference type="SAM" id="Phobius"/>
    </source>
</evidence>
<protein>
    <submittedName>
        <fullName evidence="2">Uncharacterized protein</fullName>
    </submittedName>
</protein>
<gene>
    <name evidence="2" type="ORF">SCNRRL3882_3587</name>
</gene>
<sequence>MKIYLIELRRSPLLLCLPLLVLVDLAAVFGRSHYWIGVWPQASAAAQIPAIFFAPAFAGAAAWAVSRSLQRGVWEQRYAAARTSWHMEAVQFAATLTYGLLAYTLGAVAAAIVSVPTAGPGFLWPSYLLLGFSVITLCAALGHLVGRWSRSIFMAPVICALGCFVAIGAIGSPRGLGLFVLSGEPNVVVNTWPLVARISLATALLFAAIVLPDRQKRQRFRWPQTFGARVAASCAGFAVLVAFSSLIFAGPIRVDRAATDSPLCSTSSPRVCIWPEDRKYLPELTAMAERLDAVPQKWLNLPDTFYQSGLRPDPRYIPIDFSFSEGQLWFAAPNFAGVVIQRSITDKCEERSRVSAQKYSDAILQLDLWLEFRLMGSSKLSINSTLSDAQLSEPQRIVQASEGEQASWVDKQLKVIHNLPCQ</sequence>
<evidence type="ECO:0000313" key="2">
    <source>
        <dbReference type="EMBL" id="SOR80131.1"/>
    </source>
</evidence>
<feature type="transmembrane region" description="Helical" evidence="1">
    <location>
        <begin position="152"/>
        <end position="171"/>
    </location>
</feature>
<feature type="transmembrane region" description="Helical" evidence="1">
    <location>
        <begin position="127"/>
        <end position="145"/>
    </location>
</feature>
<feature type="transmembrane region" description="Helical" evidence="1">
    <location>
        <begin position="191"/>
        <end position="211"/>
    </location>
</feature>
<organism evidence="2 3">
    <name type="scientific">Streptomyces chartreusis NRRL 3882</name>
    <dbReference type="NCBI Taxonomy" id="1079985"/>
    <lineage>
        <taxon>Bacteria</taxon>
        <taxon>Bacillati</taxon>
        <taxon>Actinomycetota</taxon>
        <taxon>Actinomycetes</taxon>
        <taxon>Kitasatosporales</taxon>
        <taxon>Streptomycetaceae</taxon>
        <taxon>Streptomyces</taxon>
    </lineage>
</organism>
<keyword evidence="1" id="KW-1133">Transmembrane helix</keyword>
<accession>A0A2N9B9V1</accession>
<dbReference type="EMBL" id="LT963352">
    <property type="protein sequence ID" value="SOR80131.1"/>
    <property type="molecule type" value="Genomic_DNA"/>
</dbReference>
<dbReference type="Proteomes" id="UP000235464">
    <property type="component" value="Chromosome I"/>
</dbReference>
<keyword evidence="1" id="KW-0812">Transmembrane</keyword>
<name>A0A2N9B9V1_STRCX</name>
<feature type="transmembrane region" description="Helical" evidence="1">
    <location>
        <begin position="90"/>
        <end position="115"/>
    </location>
</feature>
<evidence type="ECO:0000313" key="3">
    <source>
        <dbReference type="Proteomes" id="UP000235464"/>
    </source>
</evidence>
<reference evidence="3" key="1">
    <citation type="submission" date="2017-11" db="EMBL/GenBank/DDBJ databases">
        <authorList>
            <person name="Wibberg D."/>
        </authorList>
    </citation>
    <scope>NUCLEOTIDE SEQUENCE [LARGE SCALE GENOMIC DNA]</scope>
</reference>